<comment type="caution">
    <text evidence="5">The sequence shown here is derived from an EMBL/GenBank/DDBJ whole genome shotgun (WGS) entry which is preliminary data.</text>
</comment>
<evidence type="ECO:0000259" key="4">
    <source>
        <dbReference type="PROSITE" id="PS01124"/>
    </source>
</evidence>
<dbReference type="PROSITE" id="PS01124">
    <property type="entry name" value="HTH_ARAC_FAMILY_2"/>
    <property type="match status" value="1"/>
</dbReference>
<name>A0A139SQ52_9BACT</name>
<feature type="domain" description="HTH araC/xylS-type" evidence="4">
    <location>
        <begin position="201"/>
        <end position="299"/>
    </location>
</feature>
<dbReference type="Proteomes" id="UP000070058">
    <property type="component" value="Unassembled WGS sequence"/>
</dbReference>
<evidence type="ECO:0000256" key="1">
    <source>
        <dbReference type="ARBA" id="ARBA00023015"/>
    </source>
</evidence>
<dbReference type="EMBL" id="LSZQ01000029">
    <property type="protein sequence ID" value="KXU36662.1"/>
    <property type="molecule type" value="Genomic_DNA"/>
</dbReference>
<dbReference type="PANTHER" id="PTHR43280">
    <property type="entry name" value="ARAC-FAMILY TRANSCRIPTIONAL REGULATOR"/>
    <property type="match status" value="1"/>
</dbReference>
<dbReference type="STRING" id="1548207.AXK11_03790"/>
<evidence type="ECO:0000256" key="3">
    <source>
        <dbReference type="ARBA" id="ARBA00023163"/>
    </source>
</evidence>
<organism evidence="5 6">
    <name type="scientific">Cephaloticoccus primus</name>
    <dbReference type="NCBI Taxonomy" id="1548207"/>
    <lineage>
        <taxon>Bacteria</taxon>
        <taxon>Pseudomonadati</taxon>
        <taxon>Verrucomicrobiota</taxon>
        <taxon>Opitutia</taxon>
        <taxon>Opitutales</taxon>
        <taxon>Opitutaceae</taxon>
        <taxon>Cephaloticoccus</taxon>
    </lineage>
</organism>
<dbReference type="PRINTS" id="PR00032">
    <property type="entry name" value="HTHARAC"/>
</dbReference>
<reference evidence="6" key="1">
    <citation type="submission" date="2016-02" db="EMBL/GenBank/DDBJ databases">
        <authorList>
            <person name="Sanders J.G."/>
            <person name="Lin J.Y."/>
            <person name="Wertz J.T."/>
            <person name="Russell J.A."/>
            <person name="Moreau C.S."/>
            <person name="Powell S."/>
        </authorList>
    </citation>
    <scope>NUCLEOTIDE SEQUENCE [LARGE SCALE GENOMIC DNA]</scope>
    <source>
        <strain evidence="6">CAG34</strain>
    </source>
</reference>
<dbReference type="PROSITE" id="PS00041">
    <property type="entry name" value="HTH_ARAC_FAMILY_1"/>
    <property type="match status" value="1"/>
</dbReference>
<dbReference type="Pfam" id="PF12833">
    <property type="entry name" value="HTH_18"/>
    <property type="match status" value="1"/>
</dbReference>
<keyword evidence="2" id="KW-0238">DNA-binding</keyword>
<proteinExistence type="predicted"/>
<dbReference type="AlphaFoldDB" id="A0A139SQ52"/>
<dbReference type="OrthoDB" id="9791615at2"/>
<keyword evidence="3" id="KW-0804">Transcription</keyword>
<dbReference type="RefSeq" id="WP_068629388.1">
    <property type="nucleotide sequence ID" value="NZ_LSZQ01000029.1"/>
</dbReference>
<keyword evidence="1" id="KW-0805">Transcription regulation</keyword>
<dbReference type="SUPFAM" id="SSF46689">
    <property type="entry name" value="Homeodomain-like"/>
    <property type="match status" value="2"/>
</dbReference>
<dbReference type="PANTHER" id="PTHR43280:SF27">
    <property type="entry name" value="TRANSCRIPTIONAL REGULATOR MTLR"/>
    <property type="match status" value="1"/>
</dbReference>
<evidence type="ECO:0000313" key="6">
    <source>
        <dbReference type="Proteomes" id="UP000070058"/>
    </source>
</evidence>
<dbReference type="InterPro" id="IPR018062">
    <property type="entry name" value="HTH_AraC-typ_CS"/>
</dbReference>
<sequence>MPSNVKAPRRTSAIVEQLRSSRIYKDYEEAFRSATGMPLALRTRGLGDYTPPHRGDPNENPFCALMARSNHTCATCLAMQRRIETETNIGPKTLHCFAGLCDSAVPVRVGENIIAFLQTGQVLLHEPTKQEFSRSSQLLLKMGSEIDVRRLEETYFQTQVLDRSRYDSILRLLEVFAQHLAALSTELTLKAEEPPAPPSVHKARGLIDSRHHEELTLSEVAKAVNMSSFYFCKMFKRSTGLTFTDYLARVRVQKVKNLLINPHKRISEAAFECGFQSLSQFNRVFKKVTGEAPKAYRARLQTKNAPAAS</sequence>
<dbReference type="InterPro" id="IPR018771">
    <property type="entry name" value="PocR_dom"/>
</dbReference>
<evidence type="ECO:0000256" key="2">
    <source>
        <dbReference type="ARBA" id="ARBA00023125"/>
    </source>
</evidence>
<dbReference type="GO" id="GO:0003700">
    <property type="term" value="F:DNA-binding transcription factor activity"/>
    <property type="evidence" value="ECO:0007669"/>
    <property type="project" value="InterPro"/>
</dbReference>
<accession>A0A139SQ52</accession>
<dbReference type="InterPro" id="IPR009057">
    <property type="entry name" value="Homeodomain-like_sf"/>
</dbReference>
<keyword evidence="6" id="KW-1185">Reference proteome</keyword>
<dbReference type="InterPro" id="IPR018060">
    <property type="entry name" value="HTH_AraC"/>
</dbReference>
<dbReference type="InterPro" id="IPR020449">
    <property type="entry name" value="Tscrpt_reg_AraC-type_HTH"/>
</dbReference>
<evidence type="ECO:0000313" key="5">
    <source>
        <dbReference type="EMBL" id="KXU36662.1"/>
    </source>
</evidence>
<dbReference type="SMART" id="SM00342">
    <property type="entry name" value="HTH_ARAC"/>
    <property type="match status" value="1"/>
</dbReference>
<protein>
    <submittedName>
        <fullName evidence="5">AraC family transcriptional regulator</fullName>
    </submittedName>
</protein>
<dbReference type="Gene3D" id="1.10.10.60">
    <property type="entry name" value="Homeodomain-like"/>
    <property type="match status" value="2"/>
</dbReference>
<dbReference type="GO" id="GO:0043565">
    <property type="term" value="F:sequence-specific DNA binding"/>
    <property type="evidence" value="ECO:0007669"/>
    <property type="project" value="InterPro"/>
</dbReference>
<gene>
    <name evidence="5" type="ORF">AXK11_03790</name>
</gene>
<dbReference type="Pfam" id="PF10114">
    <property type="entry name" value="PocR"/>
    <property type="match status" value="1"/>
</dbReference>